<evidence type="ECO:0000313" key="7">
    <source>
        <dbReference type="Proteomes" id="UP000287908"/>
    </source>
</evidence>
<gene>
    <name evidence="6" type="ORF">CWI81_11700</name>
</gene>
<feature type="domain" description="HTH tetR-type" evidence="5">
    <location>
        <begin position="6"/>
        <end position="66"/>
    </location>
</feature>
<dbReference type="Proteomes" id="UP000287908">
    <property type="component" value="Unassembled WGS sequence"/>
</dbReference>
<sequence>MARKPQFEREAALTNAMNLFWKQGYHATSMKDIELALDMRPGSIYAAFGSKQELFQEAIVCYGDQTREMFAEVLASGNSELEGLKNLLLGTAHRYHEHIPSKACMLVKTLLELSNQDTVDSQSVKSYMNDLQEMFEVKFQRAIDAGEISQQANAKRLAHLFQTNVIGLSVMAQRDVSVGKIEQLAEDMVLHILPIG</sequence>
<dbReference type="RefSeq" id="WP_126785483.1">
    <property type="nucleotide sequence ID" value="NZ_PIQF01000004.1"/>
</dbReference>
<protein>
    <submittedName>
        <fullName evidence="6">TetR/AcrR family transcriptional regulator</fullName>
    </submittedName>
</protein>
<dbReference type="SUPFAM" id="SSF48498">
    <property type="entry name" value="Tetracyclin repressor-like, C-terminal domain"/>
    <property type="match status" value="1"/>
</dbReference>
<evidence type="ECO:0000256" key="3">
    <source>
        <dbReference type="ARBA" id="ARBA00023163"/>
    </source>
</evidence>
<dbReference type="Pfam" id="PF16925">
    <property type="entry name" value="TetR_C_13"/>
    <property type="match status" value="1"/>
</dbReference>
<accession>A0A432Z717</accession>
<dbReference type="Gene3D" id="1.10.357.10">
    <property type="entry name" value="Tetracycline Repressor, domain 2"/>
    <property type="match status" value="1"/>
</dbReference>
<dbReference type="InterPro" id="IPR036271">
    <property type="entry name" value="Tet_transcr_reg_TetR-rel_C_sf"/>
</dbReference>
<dbReference type="Pfam" id="PF00440">
    <property type="entry name" value="TetR_N"/>
    <property type="match status" value="1"/>
</dbReference>
<dbReference type="PANTHER" id="PTHR47506:SF10">
    <property type="entry name" value="TRANSCRIPTIONAL REGULATORY PROTEIN"/>
    <property type="match status" value="1"/>
</dbReference>
<dbReference type="Gene3D" id="1.10.10.60">
    <property type="entry name" value="Homeodomain-like"/>
    <property type="match status" value="1"/>
</dbReference>
<evidence type="ECO:0000256" key="1">
    <source>
        <dbReference type="ARBA" id="ARBA00023015"/>
    </source>
</evidence>
<evidence type="ECO:0000313" key="6">
    <source>
        <dbReference type="EMBL" id="RUO73681.1"/>
    </source>
</evidence>
<dbReference type="SUPFAM" id="SSF46689">
    <property type="entry name" value="Homeodomain-like"/>
    <property type="match status" value="1"/>
</dbReference>
<dbReference type="PROSITE" id="PS50977">
    <property type="entry name" value="HTH_TETR_2"/>
    <property type="match status" value="1"/>
</dbReference>
<evidence type="ECO:0000256" key="2">
    <source>
        <dbReference type="ARBA" id="ARBA00023125"/>
    </source>
</evidence>
<keyword evidence="2 4" id="KW-0238">DNA-binding</keyword>
<feature type="DNA-binding region" description="H-T-H motif" evidence="4">
    <location>
        <begin position="29"/>
        <end position="48"/>
    </location>
</feature>
<evidence type="ECO:0000256" key="4">
    <source>
        <dbReference type="PROSITE-ProRule" id="PRU00335"/>
    </source>
</evidence>
<dbReference type="PANTHER" id="PTHR47506">
    <property type="entry name" value="TRANSCRIPTIONAL REGULATORY PROTEIN"/>
    <property type="match status" value="1"/>
</dbReference>
<keyword evidence="7" id="KW-1185">Reference proteome</keyword>
<dbReference type="OrthoDB" id="270177at2"/>
<reference evidence="6 7" key="1">
    <citation type="journal article" date="2011" name="Front. Microbiol.">
        <title>Genomic signatures of strain selection and enhancement in Bacillus atrophaeus var. globigii, a historical biowarfare simulant.</title>
        <authorList>
            <person name="Gibbons H.S."/>
            <person name="Broomall S.M."/>
            <person name="McNew L.A."/>
            <person name="Daligault H."/>
            <person name="Chapman C."/>
            <person name="Bruce D."/>
            <person name="Karavis M."/>
            <person name="Krepps M."/>
            <person name="McGregor P.A."/>
            <person name="Hong C."/>
            <person name="Park K.H."/>
            <person name="Akmal A."/>
            <person name="Feldman A."/>
            <person name="Lin J.S."/>
            <person name="Chang W.E."/>
            <person name="Higgs B.W."/>
            <person name="Demirev P."/>
            <person name="Lindquist J."/>
            <person name="Liem A."/>
            <person name="Fochler E."/>
            <person name="Read T.D."/>
            <person name="Tapia R."/>
            <person name="Johnson S."/>
            <person name="Bishop-Lilly K.A."/>
            <person name="Detter C."/>
            <person name="Han C."/>
            <person name="Sozhamannan S."/>
            <person name="Rosenzweig C.N."/>
            <person name="Skowronski E.W."/>
        </authorList>
    </citation>
    <scope>NUCLEOTIDE SEQUENCE [LARGE SCALE GENOMIC DNA]</scope>
    <source>
        <strain evidence="6 7">CL-SP19</strain>
    </source>
</reference>
<name>A0A432Z717_9GAMM</name>
<organism evidence="6 7">
    <name type="scientific">Idiomarina seosinensis</name>
    <dbReference type="NCBI Taxonomy" id="281739"/>
    <lineage>
        <taxon>Bacteria</taxon>
        <taxon>Pseudomonadati</taxon>
        <taxon>Pseudomonadota</taxon>
        <taxon>Gammaproteobacteria</taxon>
        <taxon>Alteromonadales</taxon>
        <taxon>Idiomarinaceae</taxon>
        <taxon>Idiomarina</taxon>
    </lineage>
</organism>
<proteinExistence type="predicted"/>
<dbReference type="GO" id="GO:0003677">
    <property type="term" value="F:DNA binding"/>
    <property type="evidence" value="ECO:0007669"/>
    <property type="project" value="UniProtKB-UniRule"/>
</dbReference>
<comment type="caution">
    <text evidence="6">The sequence shown here is derived from an EMBL/GenBank/DDBJ whole genome shotgun (WGS) entry which is preliminary data.</text>
</comment>
<dbReference type="InterPro" id="IPR001647">
    <property type="entry name" value="HTH_TetR"/>
</dbReference>
<keyword evidence="3" id="KW-0804">Transcription</keyword>
<dbReference type="InterPro" id="IPR009057">
    <property type="entry name" value="Homeodomain-like_sf"/>
</dbReference>
<keyword evidence="1" id="KW-0805">Transcription regulation</keyword>
<evidence type="ECO:0000259" key="5">
    <source>
        <dbReference type="PROSITE" id="PS50977"/>
    </source>
</evidence>
<dbReference type="InterPro" id="IPR011075">
    <property type="entry name" value="TetR_C"/>
</dbReference>
<dbReference type="AlphaFoldDB" id="A0A432Z717"/>
<dbReference type="EMBL" id="PIQF01000004">
    <property type="protein sequence ID" value="RUO73681.1"/>
    <property type="molecule type" value="Genomic_DNA"/>
</dbReference>